<dbReference type="Gramene" id="PHT63397">
    <property type="protein sequence ID" value="PHT63397"/>
    <property type="gene ID" value="T459_32761"/>
</dbReference>
<dbReference type="EMBL" id="AYRZ02000033">
    <property type="protein sequence ID" value="PHT63397.1"/>
    <property type="molecule type" value="Genomic_DNA"/>
</dbReference>
<comment type="caution">
    <text evidence="2">The sequence shown here is derived from an EMBL/GenBank/DDBJ whole genome shotgun (WGS) entry which is preliminary data.</text>
</comment>
<dbReference type="PANTHER" id="PTHR35104:SF13">
    <property type="entry name" value="OS03G0807000 PROTEIN"/>
    <property type="match status" value="1"/>
</dbReference>
<reference evidence="2 3" key="2">
    <citation type="journal article" date="2017" name="Genome Biol.">
        <title>New reference genome sequences of hot pepper reveal the massive evolution of plant disease-resistance genes by retroduplication.</title>
        <authorList>
            <person name="Kim S."/>
            <person name="Park J."/>
            <person name="Yeom S.I."/>
            <person name="Kim Y.M."/>
            <person name="Seo E."/>
            <person name="Kim K.T."/>
            <person name="Kim M.S."/>
            <person name="Lee J.M."/>
            <person name="Cheong K."/>
            <person name="Shin H.S."/>
            <person name="Kim S.B."/>
            <person name="Han K."/>
            <person name="Lee J."/>
            <person name="Park M."/>
            <person name="Lee H.A."/>
            <person name="Lee H.Y."/>
            <person name="Lee Y."/>
            <person name="Oh S."/>
            <person name="Lee J.H."/>
            <person name="Choi E."/>
            <person name="Choi E."/>
            <person name="Lee S.E."/>
            <person name="Jeon J."/>
            <person name="Kim H."/>
            <person name="Choi G."/>
            <person name="Song H."/>
            <person name="Lee J."/>
            <person name="Lee S.C."/>
            <person name="Kwon J.K."/>
            <person name="Lee H.Y."/>
            <person name="Koo N."/>
            <person name="Hong Y."/>
            <person name="Kim R.W."/>
            <person name="Kang W.H."/>
            <person name="Huh J.H."/>
            <person name="Kang B.C."/>
            <person name="Yang T.J."/>
            <person name="Lee Y.H."/>
            <person name="Bennetzen J.L."/>
            <person name="Choi D."/>
        </authorList>
    </citation>
    <scope>NUCLEOTIDE SEQUENCE [LARGE SCALE GENOMIC DNA]</scope>
    <source>
        <strain evidence="3">cv. CM334</strain>
    </source>
</reference>
<proteinExistence type="predicted"/>
<feature type="compositionally biased region" description="Low complexity" evidence="1">
    <location>
        <begin position="70"/>
        <end position="82"/>
    </location>
</feature>
<accession>A0A2G2Y0W9</accession>
<evidence type="ECO:0000313" key="3">
    <source>
        <dbReference type="Proteomes" id="UP000222542"/>
    </source>
</evidence>
<dbReference type="PANTHER" id="PTHR35104">
    <property type="entry name" value="OS03G0807000 PROTEIN"/>
    <property type="match status" value="1"/>
</dbReference>
<reference evidence="2 3" key="1">
    <citation type="journal article" date="2014" name="Nat. Genet.">
        <title>Genome sequence of the hot pepper provides insights into the evolution of pungency in Capsicum species.</title>
        <authorList>
            <person name="Kim S."/>
            <person name="Park M."/>
            <person name="Yeom S.I."/>
            <person name="Kim Y.M."/>
            <person name="Lee J.M."/>
            <person name="Lee H.A."/>
            <person name="Seo E."/>
            <person name="Choi J."/>
            <person name="Cheong K."/>
            <person name="Kim K.T."/>
            <person name="Jung K."/>
            <person name="Lee G.W."/>
            <person name="Oh S.K."/>
            <person name="Bae C."/>
            <person name="Kim S.B."/>
            <person name="Lee H.Y."/>
            <person name="Kim S.Y."/>
            <person name="Kim M.S."/>
            <person name="Kang B.C."/>
            <person name="Jo Y.D."/>
            <person name="Yang H.B."/>
            <person name="Jeong H.J."/>
            <person name="Kang W.H."/>
            <person name="Kwon J.K."/>
            <person name="Shin C."/>
            <person name="Lim J.Y."/>
            <person name="Park J.H."/>
            <person name="Huh J.H."/>
            <person name="Kim J.S."/>
            <person name="Kim B.D."/>
            <person name="Cohen O."/>
            <person name="Paran I."/>
            <person name="Suh M.C."/>
            <person name="Lee S.B."/>
            <person name="Kim Y.K."/>
            <person name="Shin Y."/>
            <person name="Noh S.J."/>
            <person name="Park J."/>
            <person name="Seo Y.S."/>
            <person name="Kwon S.Y."/>
            <person name="Kim H.A."/>
            <person name="Park J.M."/>
            <person name="Kim H.J."/>
            <person name="Choi S.B."/>
            <person name="Bosland P.W."/>
            <person name="Reeves G."/>
            <person name="Jo S.H."/>
            <person name="Lee B.W."/>
            <person name="Cho H.T."/>
            <person name="Choi H.S."/>
            <person name="Lee M.S."/>
            <person name="Yu Y."/>
            <person name="Do Choi Y."/>
            <person name="Park B.S."/>
            <person name="van Deynze A."/>
            <person name="Ashrafi H."/>
            <person name="Hill T."/>
            <person name="Kim W.T."/>
            <person name="Pai H.S."/>
            <person name="Ahn H.K."/>
            <person name="Yeam I."/>
            <person name="Giovannoni J.J."/>
            <person name="Rose J.K."/>
            <person name="Sorensen I."/>
            <person name="Lee S.J."/>
            <person name="Kim R.W."/>
            <person name="Choi I.Y."/>
            <person name="Choi B.S."/>
            <person name="Lim J.S."/>
            <person name="Lee Y.H."/>
            <person name="Choi D."/>
        </authorList>
    </citation>
    <scope>NUCLEOTIDE SEQUENCE [LARGE SCALE GENOMIC DNA]</scope>
    <source>
        <strain evidence="3">cv. CM334</strain>
    </source>
</reference>
<feature type="region of interest" description="Disordered" evidence="1">
    <location>
        <begin position="70"/>
        <end position="97"/>
    </location>
</feature>
<keyword evidence="3" id="KW-1185">Reference proteome</keyword>
<protein>
    <submittedName>
        <fullName evidence="2">Uncharacterized protein</fullName>
    </submittedName>
</protein>
<evidence type="ECO:0000256" key="1">
    <source>
        <dbReference type="SAM" id="MobiDB-lite"/>
    </source>
</evidence>
<evidence type="ECO:0000313" key="2">
    <source>
        <dbReference type="EMBL" id="PHT63397.1"/>
    </source>
</evidence>
<sequence>MVFNSPIIVGVANVSAELCQYIACNPERLSSDEVLYLLFCFPCQQLRRFALCLWTFFCFPLPNPYLSLPSFSSSSTSSSSLDSDSDLDLEDLHPHLN</sequence>
<dbReference type="Proteomes" id="UP000222542">
    <property type="component" value="Unassembled WGS sequence"/>
</dbReference>
<name>A0A2G2Y0W9_CAPAN</name>
<dbReference type="OMA" id="FCFPLPN"/>
<dbReference type="AlphaFoldDB" id="A0A2G2Y0W9"/>
<organism evidence="2 3">
    <name type="scientific">Capsicum annuum</name>
    <name type="common">Capsicum pepper</name>
    <dbReference type="NCBI Taxonomy" id="4072"/>
    <lineage>
        <taxon>Eukaryota</taxon>
        <taxon>Viridiplantae</taxon>
        <taxon>Streptophyta</taxon>
        <taxon>Embryophyta</taxon>
        <taxon>Tracheophyta</taxon>
        <taxon>Spermatophyta</taxon>
        <taxon>Magnoliopsida</taxon>
        <taxon>eudicotyledons</taxon>
        <taxon>Gunneridae</taxon>
        <taxon>Pentapetalae</taxon>
        <taxon>asterids</taxon>
        <taxon>lamiids</taxon>
        <taxon>Solanales</taxon>
        <taxon>Solanaceae</taxon>
        <taxon>Solanoideae</taxon>
        <taxon>Capsiceae</taxon>
        <taxon>Capsicum</taxon>
    </lineage>
</organism>
<gene>
    <name evidence="2" type="ORF">T459_32761</name>
</gene>